<sequence>MRVLHINKFLYRRGGAEAYMLDVAAMQHERGDATDFYAMDHPDNIPSRYAGHFPSHLEMNPLPPGVAGKMKGAGRMMWSVSARRGLAEVIAGFRPDVAHLHNVYHQLSPSILAALRTAKVPTVMTLHDYKLVCPSYTMLAHGRPCTACVSGGLRQAVARRCKGGSLPASAAVAAETWLHRRLGAYDQVTVFICPSRFLAERLTEAEVYRDRLQVLDHFVQAPAHAAPSGSDPGGRLLAAGRLSAEKGVDTAIRAAALLPDGVRLDIAGDGPERQALERLAEDVAPGRVTFHGRLPRHEVEALMRSAAALLVPSRWFENQPMIILEGFACGVPVVSTPLGGIPELITDGVSGRLVPPDEPAALAAAAHGYVGDASARRSAGEAARRIAAERFSPERHLAGLDELYARAGAPGPL</sequence>
<dbReference type="InterPro" id="IPR028098">
    <property type="entry name" value="Glyco_trans_4-like_N"/>
</dbReference>
<feature type="domain" description="Glycosyltransferase subfamily 4-like N-terminal" evidence="4">
    <location>
        <begin position="14"/>
        <end position="219"/>
    </location>
</feature>
<keyword evidence="6" id="KW-1185">Reference proteome</keyword>
<keyword evidence="1" id="KW-0328">Glycosyltransferase</keyword>
<dbReference type="GO" id="GO:1901137">
    <property type="term" value="P:carbohydrate derivative biosynthetic process"/>
    <property type="evidence" value="ECO:0007669"/>
    <property type="project" value="UniProtKB-ARBA"/>
</dbReference>
<dbReference type="PANTHER" id="PTHR45947:SF13">
    <property type="entry name" value="TRANSFERASE"/>
    <property type="match status" value="1"/>
</dbReference>
<evidence type="ECO:0000259" key="4">
    <source>
        <dbReference type="Pfam" id="PF13439"/>
    </source>
</evidence>
<protein>
    <submittedName>
        <fullName evidence="5">Glycosyltransferase family 4 protein</fullName>
    </submittedName>
</protein>
<accession>A0A5C4J4H0</accession>
<dbReference type="InterPro" id="IPR001296">
    <property type="entry name" value="Glyco_trans_1"/>
</dbReference>
<dbReference type="SUPFAM" id="SSF53756">
    <property type="entry name" value="UDP-Glycosyltransferase/glycogen phosphorylase"/>
    <property type="match status" value="1"/>
</dbReference>
<dbReference type="Pfam" id="PF00534">
    <property type="entry name" value="Glycos_transf_1"/>
    <property type="match status" value="1"/>
</dbReference>
<evidence type="ECO:0000259" key="3">
    <source>
        <dbReference type="Pfam" id="PF00534"/>
    </source>
</evidence>
<dbReference type="OrthoDB" id="9787111at2"/>
<name>A0A5C4J4H0_9ACTN</name>
<gene>
    <name evidence="5" type="ORF">ETD83_29305</name>
</gene>
<organism evidence="5 6">
    <name type="scientific">Actinomadura soli</name>
    <dbReference type="NCBI Taxonomy" id="2508997"/>
    <lineage>
        <taxon>Bacteria</taxon>
        <taxon>Bacillati</taxon>
        <taxon>Actinomycetota</taxon>
        <taxon>Actinomycetes</taxon>
        <taxon>Streptosporangiales</taxon>
        <taxon>Thermomonosporaceae</taxon>
        <taxon>Actinomadura</taxon>
    </lineage>
</organism>
<feature type="domain" description="Glycosyl transferase family 1" evidence="3">
    <location>
        <begin position="236"/>
        <end position="385"/>
    </location>
</feature>
<dbReference type="CDD" id="cd03801">
    <property type="entry name" value="GT4_PimA-like"/>
    <property type="match status" value="1"/>
</dbReference>
<evidence type="ECO:0000313" key="5">
    <source>
        <dbReference type="EMBL" id="TMQ91779.1"/>
    </source>
</evidence>
<dbReference type="Proteomes" id="UP000309174">
    <property type="component" value="Unassembled WGS sequence"/>
</dbReference>
<keyword evidence="2 5" id="KW-0808">Transferase</keyword>
<dbReference type="GO" id="GO:0016757">
    <property type="term" value="F:glycosyltransferase activity"/>
    <property type="evidence" value="ECO:0007669"/>
    <property type="project" value="UniProtKB-KW"/>
</dbReference>
<dbReference type="Pfam" id="PF13439">
    <property type="entry name" value="Glyco_transf_4"/>
    <property type="match status" value="1"/>
</dbReference>
<evidence type="ECO:0000313" key="6">
    <source>
        <dbReference type="Proteomes" id="UP000309174"/>
    </source>
</evidence>
<evidence type="ECO:0000256" key="1">
    <source>
        <dbReference type="ARBA" id="ARBA00022676"/>
    </source>
</evidence>
<evidence type="ECO:0000256" key="2">
    <source>
        <dbReference type="ARBA" id="ARBA00022679"/>
    </source>
</evidence>
<dbReference type="RefSeq" id="WP_138648446.1">
    <property type="nucleotide sequence ID" value="NZ_VCKW01000189.1"/>
</dbReference>
<proteinExistence type="predicted"/>
<dbReference type="AlphaFoldDB" id="A0A5C4J4H0"/>
<reference evidence="5 6" key="1">
    <citation type="submission" date="2019-05" db="EMBL/GenBank/DDBJ databases">
        <title>Draft genome sequence of Actinomadura sp. 14C53.</title>
        <authorList>
            <person name="Saricaoglu S."/>
            <person name="Isik K."/>
        </authorList>
    </citation>
    <scope>NUCLEOTIDE SEQUENCE [LARGE SCALE GENOMIC DNA]</scope>
    <source>
        <strain evidence="5 6">14C53</strain>
    </source>
</reference>
<dbReference type="PANTHER" id="PTHR45947">
    <property type="entry name" value="SULFOQUINOVOSYL TRANSFERASE SQD2"/>
    <property type="match status" value="1"/>
</dbReference>
<dbReference type="Gene3D" id="3.40.50.2000">
    <property type="entry name" value="Glycogen Phosphorylase B"/>
    <property type="match status" value="2"/>
</dbReference>
<dbReference type="InterPro" id="IPR050194">
    <property type="entry name" value="Glycosyltransferase_grp1"/>
</dbReference>
<comment type="caution">
    <text evidence="5">The sequence shown here is derived from an EMBL/GenBank/DDBJ whole genome shotgun (WGS) entry which is preliminary data.</text>
</comment>
<dbReference type="EMBL" id="VCKW01000189">
    <property type="protein sequence ID" value="TMQ91779.1"/>
    <property type="molecule type" value="Genomic_DNA"/>
</dbReference>